<dbReference type="RefSeq" id="WP_270920242.1">
    <property type="nucleotide sequence ID" value="NZ_CP127247.1"/>
</dbReference>
<evidence type="ECO:0000256" key="1">
    <source>
        <dbReference type="SAM" id="MobiDB-lite"/>
    </source>
</evidence>
<reference evidence="3 4" key="1">
    <citation type="submission" date="2023-06" db="EMBL/GenBank/DDBJ databases">
        <title>Parasedimentitalea psychrophila sp. nov., a psychrophilic bacterium isolated from deep-sea sediment.</title>
        <authorList>
            <person name="Li A."/>
        </authorList>
    </citation>
    <scope>NUCLEOTIDE SEQUENCE [LARGE SCALE GENOMIC DNA]</scope>
    <source>
        <strain evidence="3 4">QS115</strain>
    </source>
</reference>
<dbReference type="AlphaFoldDB" id="A0A9Y2P763"/>
<accession>A0A9Y2P763</accession>
<gene>
    <name evidence="3" type="ORF">QPJ95_01820</name>
</gene>
<evidence type="ECO:0000313" key="4">
    <source>
        <dbReference type="Proteomes" id="UP001238334"/>
    </source>
</evidence>
<dbReference type="Pfam" id="PF01425">
    <property type="entry name" value="Amidase"/>
    <property type="match status" value="1"/>
</dbReference>
<protein>
    <submittedName>
        <fullName evidence="3">Amidase</fullName>
    </submittedName>
</protein>
<evidence type="ECO:0000259" key="2">
    <source>
        <dbReference type="Pfam" id="PF01425"/>
    </source>
</evidence>
<proteinExistence type="predicted"/>
<feature type="domain" description="Amidase" evidence="2">
    <location>
        <begin position="26"/>
        <end position="432"/>
    </location>
</feature>
<dbReference type="PANTHER" id="PTHR11895:SF151">
    <property type="entry name" value="GLUTAMYL-TRNA(GLN) AMIDOTRANSFERASE SUBUNIT A"/>
    <property type="match status" value="1"/>
</dbReference>
<dbReference type="Proteomes" id="UP001238334">
    <property type="component" value="Chromosome"/>
</dbReference>
<feature type="compositionally biased region" description="Low complexity" evidence="1">
    <location>
        <begin position="146"/>
        <end position="155"/>
    </location>
</feature>
<dbReference type="EMBL" id="CP127247">
    <property type="protein sequence ID" value="WIY25713.1"/>
    <property type="molecule type" value="Genomic_DNA"/>
</dbReference>
<dbReference type="KEGG" id="ppso:QPJ95_01820"/>
<keyword evidence="4" id="KW-1185">Reference proteome</keyword>
<dbReference type="GO" id="GO:0003824">
    <property type="term" value="F:catalytic activity"/>
    <property type="evidence" value="ECO:0007669"/>
    <property type="project" value="InterPro"/>
</dbReference>
<dbReference type="InterPro" id="IPR036928">
    <property type="entry name" value="AS_sf"/>
</dbReference>
<dbReference type="PANTHER" id="PTHR11895">
    <property type="entry name" value="TRANSAMIDASE"/>
    <property type="match status" value="1"/>
</dbReference>
<evidence type="ECO:0000313" key="3">
    <source>
        <dbReference type="EMBL" id="WIY25713.1"/>
    </source>
</evidence>
<feature type="region of interest" description="Disordered" evidence="1">
    <location>
        <begin position="132"/>
        <end position="155"/>
    </location>
</feature>
<organism evidence="3 4">
    <name type="scientific">Parasedimentitalea psychrophila</name>
    <dbReference type="NCBI Taxonomy" id="2997337"/>
    <lineage>
        <taxon>Bacteria</taxon>
        <taxon>Pseudomonadati</taxon>
        <taxon>Pseudomonadota</taxon>
        <taxon>Alphaproteobacteria</taxon>
        <taxon>Rhodobacterales</taxon>
        <taxon>Paracoccaceae</taxon>
        <taxon>Parasedimentitalea</taxon>
    </lineage>
</organism>
<sequence>MKRDLYLLPANQAVDGICTGQFSSEELTEACLARIEETDKAIRAWAFVDPCAALAQAREMDLIRKAGRATGPLHGVPVGLKDIIDTVDMPTQRGSEIFSGRRANADACIVERLREAGAVILGKTKTTEFAFVHPTDTSNPHDPSRSPGGSSSGSAAAVAAHQVPLAIGTQTNGSMIRPASFCGVYGFKPTRGVVSRRGVLQTSVSLDHIGGFARTLEDVALLCDVIGSYDPSDPNSFARPRPQMLQGAQAEVPVEPDIAWFDLPFNSRLDDDAREGLEAVISGLGGRVERFDAAPQMADLVAVQATIHEYEINLHQGHVFSAHWDQLSQTLQVAIERARQISSAQYEDALAVKLSCEAFFAKHFMDFDAILAPSATGEAPLLAANTTGDPVFCTFWTLAGLPSLNLPLLVGNNGLPVGVQLIGAAEEDDRLLRTAAWMQAVLAAGAETTET</sequence>
<dbReference type="InterPro" id="IPR023631">
    <property type="entry name" value="Amidase_dom"/>
</dbReference>
<dbReference type="Gene3D" id="3.90.1300.10">
    <property type="entry name" value="Amidase signature (AS) domain"/>
    <property type="match status" value="1"/>
</dbReference>
<dbReference type="SUPFAM" id="SSF75304">
    <property type="entry name" value="Amidase signature (AS) enzymes"/>
    <property type="match status" value="1"/>
</dbReference>
<name>A0A9Y2P763_9RHOB</name>
<dbReference type="InterPro" id="IPR000120">
    <property type="entry name" value="Amidase"/>
</dbReference>